<dbReference type="RefSeq" id="XP_007417718.1">
    <property type="nucleotide sequence ID" value="XM_007417656.1"/>
</dbReference>
<gene>
    <name evidence="1" type="ORF">MELLADRAFT_113070</name>
</gene>
<reference evidence="2" key="1">
    <citation type="journal article" date="2011" name="Proc. Natl. Acad. Sci. U.S.A.">
        <title>Obligate biotrophy features unraveled by the genomic analysis of rust fungi.</title>
        <authorList>
            <person name="Duplessis S."/>
            <person name="Cuomo C.A."/>
            <person name="Lin Y.-C."/>
            <person name="Aerts A."/>
            <person name="Tisserant E."/>
            <person name="Veneault-Fourrey C."/>
            <person name="Joly D.L."/>
            <person name="Hacquard S."/>
            <person name="Amselem J."/>
            <person name="Cantarel B.L."/>
            <person name="Chiu R."/>
            <person name="Coutinho P.M."/>
            <person name="Feau N."/>
            <person name="Field M."/>
            <person name="Frey P."/>
            <person name="Gelhaye E."/>
            <person name="Goldberg J."/>
            <person name="Grabherr M.G."/>
            <person name="Kodira C.D."/>
            <person name="Kohler A."/>
            <person name="Kuees U."/>
            <person name="Lindquist E.A."/>
            <person name="Lucas S.M."/>
            <person name="Mago R."/>
            <person name="Mauceli E."/>
            <person name="Morin E."/>
            <person name="Murat C."/>
            <person name="Pangilinan J.L."/>
            <person name="Park R."/>
            <person name="Pearson M."/>
            <person name="Quesneville H."/>
            <person name="Rouhier N."/>
            <person name="Sakthikumar S."/>
            <person name="Salamov A.A."/>
            <person name="Schmutz J."/>
            <person name="Selles B."/>
            <person name="Shapiro H."/>
            <person name="Tanguay P."/>
            <person name="Tuskan G.A."/>
            <person name="Henrissat B."/>
            <person name="Van de Peer Y."/>
            <person name="Rouze P."/>
            <person name="Ellis J.G."/>
            <person name="Dodds P.N."/>
            <person name="Schein J.E."/>
            <person name="Zhong S."/>
            <person name="Hamelin R.C."/>
            <person name="Grigoriev I.V."/>
            <person name="Szabo L.J."/>
            <person name="Martin F."/>
        </authorList>
    </citation>
    <scope>NUCLEOTIDE SEQUENCE [LARGE SCALE GENOMIC DNA]</scope>
    <source>
        <strain evidence="2">98AG31 / pathotype 3-4-7</strain>
    </source>
</reference>
<dbReference type="Proteomes" id="UP000001072">
    <property type="component" value="Unassembled WGS sequence"/>
</dbReference>
<dbReference type="VEuPathDB" id="FungiDB:MELLADRAFT_113070"/>
<dbReference type="AlphaFoldDB" id="F4S8I0"/>
<name>F4S8I0_MELLP</name>
<dbReference type="GeneID" id="18924872"/>
<evidence type="ECO:0000313" key="1">
    <source>
        <dbReference type="EMBL" id="EGF99023.1"/>
    </source>
</evidence>
<accession>F4S8I0</accession>
<sequence length="135" mass="15123">MELDWNDNRILLNWEEDWQPQRKMNEISNYTFPALNQLRTTDNTIHNPLSSSIISNLNDSTPTTSFASSSINLPVGLESSLRSFSGNVQHTYNLQPFLSAMSGASNVTAAFIDNKMPDLKAINDIITELTGMSRQ</sequence>
<keyword evidence="2" id="KW-1185">Reference proteome</keyword>
<evidence type="ECO:0000313" key="2">
    <source>
        <dbReference type="Proteomes" id="UP000001072"/>
    </source>
</evidence>
<dbReference type="InParanoid" id="F4S8I0"/>
<dbReference type="HOGENOM" id="CLU_1886224_0_0_1"/>
<protein>
    <submittedName>
        <fullName evidence="1">Uncharacterized protein</fullName>
    </submittedName>
</protein>
<dbReference type="EMBL" id="GL883165">
    <property type="protein sequence ID" value="EGF99023.1"/>
    <property type="molecule type" value="Genomic_DNA"/>
</dbReference>
<organism evidence="2">
    <name type="scientific">Melampsora larici-populina (strain 98AG31 / pathotype 3-4-7)</name>
    <name type="common">Poplar leaf rust fungus</name>
    <dbReference type="NCBI Taxonomy" id="747676"/>
    <lineage>
        <taxon>Eukaryota</taxon>
        <taxon>Fungi</taxon>
        <taxon>Dikarya</taxon>
        <taxon>Basidiomycota</taxon>
        <taxon>Pucciniomycotina</taxon>
        <taxon>Pucciniomycetes</taxon>
        <taxon>Pucciniales</taxon>
        <taxon>Melampsoraceae</taxon>
        <taxon>Melampsora</taxon>
    </lineage>
</organism>
<proteinExistence type="predicted"/>
<dbReference type="KEGG" id="mlr:MELLADRAFT_113070"/>